<dbReference type="Gene3D" id="3.30.457.10">
    <property type="entry name" value="Copper amine oxidase-like, N-terminal domain"/>
    <property type="match status" value="1"/>
</dbReference>
<reference evidence="4" key="1">
    <citation type="submission" date="2022-04" db="EMBL/GenBank/DDBJ databases">
        <authorList>
            <person name="Criscuolo A."/>
        </authorList>
    </citation>
    <scope>NUCLEOTIDE SEQUENCE</scope>
    <source>
        <strain evidence="4">CIP111895</strain>
    </source>
</reference>
<comment type="caution">
    <text evidence="4">The sequence shown here is derived from an EMBL/GenBank/DDBJ whole genome shotgun (WGS) entry which is preliminary data.</text>
</comment>
<proteinExistence type="predicted"/>
<keyword evidence="1" id="KW-0479">Metal-binding</keyword>
<dbReference type="PANTHER" id="PTHR10587">
    <property type="entry name" value="GLYCOSYL TRANSFERASE-RELATED"/>
    <property type="match status" value="1"/>
</dbReference>
<dbReference type="EMBL" id="CALBWS010000012">
    <property type="protein sequence ID" value="CAH2714991.1"/>
    <property type="molecule type" value="Genomic_DNA"/>
</dbReference>
<evidence type="ECO:0000313" key="5">
    <source>
        <dbReference type="Proteomes" id="UP000838308"/>
    </source>
</evidence>
<sequence length="328" mass="37810">MNVQKIDIYVDGYQVQSNYYENNGYIMIPAIFFKHTNVLVDCNGEQQSITLKKNNITITFYKDQFVVLLEEENQTKYDTLVVMPFEYDEKIFVPFQYVSQKLGMSILECSNSHTINLLTNLSFKNDETVFYKGQTNKKRVALTFDDGPDNINTPKILDILYEKKVQATFFVIGQQVRYYPEVFKRIINEGHEVGNHSWSHPNFIELTTAEIKNEIESTEAVIRSHMGRSTSILRPPYGFFTKSDIQIINELGYKVILWSVDTLDWSGLTNEEIISIVDRDLTEGAIILQHCFHSTTGRLDGTVKALPKIIDKLINEGYEIVTVPMLLE</sequence>
<dbReference type="Pfam" id="PF01522">
    <property type="entry name" value="Polysacc_deac_1"/>
    <property type="match status" value="1"/>
</dbReference>
<dbReference type="Gene3D" id="3.20.20.370">
    <property type="entry name" value="Glycoside hydrolase/deacetylase"/>
    <property type="match status" value="1"/>
</dbReference>
<dbReference type="CDD" id="cd10917">
    <property type="entry name" value="CE4_NodB_like_6s_7s"/>
    <property type="match status" value="1"/>
</dbReference>
<protein>
    <recommendedName>
        <fullName evidence="3">NodB homology domain-containing protein</fullName>
    </recommendedName>
</protein>
<name>A0ABM9ES36_9BACI</name>
<evidence type="ECO:0000313" key="4">
    <source>
        <dbReference type="EMBL" id="CAH2714991.1"/>
    </source>
</evidence>
<dbReference type="SUPFAM" id="SSF88713">
    <property type="entry name" value="Glycoside hydrolase/deacetylase"/>
    <property type="match status" value="1"/>
</dbReference>
<dbReference type="SUPFAM" id="SSF55383">
    <property type="entry name" value="Copper amine oxidase, domain N"/>
    <property type="match status" value="1"/>
</dbReference>
<feature type="domain" description="NodB homology" evidence="3">
    <location>
        <begin position="138"/>
        <end position="321"/>
    </location>
</feature>
<gene>
    <name evidence="4" type="ORF">BACCIP111895_02168</name>
</gene>
<dbReference type="InterPro" id="IPR050248">
    <property type="entry name" value="Polysacc_deacetylase_ArnD"/>
</dbReference>
<dbReference type="InterPro" id="IPR036582">
    <property type="entry name" value="Mao_N_sf"/>
</dbReference>
<dbReference type="PANTHER" id="PTHR10587:SF133">
    <property type="entry name" value="CHITIN DEACETYLASE 1-RELATED"/>
    <property type="match status" value="1"/>
</dbReference>
<dbReference type="InterPro" id="IPR011330">
    <property type="entry name" value="Glyco_hydro/deAcase_b/a-brl"/>
</dbReference>
<dbReference type="InterPro" id="IPR002509">
    <property type="entry name" value="NODB_dom"/>
</dbReference>
<dbReference type="RefSeq" id="WP_248735296.1">
    <property type="nucleotide sequence ID" value="NZ_CALBWS010000012.1"/>
</dbReference>
<dbReference type="PROSITE" id="PS51677">
    <property type="entry name" value="NODB"/>
    <property type="match status" value="1"/>
</dbReference>
<evidence type="ECO:0000256" key="2">
    <source>
        <dbReference type="ARBA" id="ARBA00022801"/>
    </source>
</evidence>
<dbReference type="Proteomes" id="UP000838308">
    <property type="component" value="Unassembled WGS sequence"/>
</dbReference>
<organism evidence="4 5">
    <name type="scientific">Neobacillus rhizosphaerae</name>
    <dbReference type="NCBI Taxonomy" id="2880965"/>
    <lineage>
        <taxon>Bacteria</taxon>
        <taxon>Bacillati</taxon>
        <taxon>Bacillota</taxon>
        <taxon>Bacilli</taxon>
        <taxon>Bacillales</taxon>
        <taxon>Bacillaceae</taxon>
        <taxon>Neobacillus</taxon>
    </lineage>
</organism>
<keyword evidence="5" id="KW-1185">Reference proteome</keyword>
<keyword evidence="2" id="KW-0378">Hydrolase</keyword>
<accession>A0ABM9ES36</accession>
<dbReference type="Pfam" id="PF07833">
    <property type="entry name" value="Cu_amine_oxidN1"/>
    <property type="match status" value="1"/>
</dbReference>
<evidence type="ECO:0000256" key="1">
    <source>
        <dbReference type="ARBA" id="ARBA00022723"/>
    </source>
</evidence>
<evidence type="ECO:0000259" key="3">
    <source>
        <dbReference type="PROSITE" id="PS51677"/>
    </source>
</evidence>
<dbReference type="InterPro" id="IPR012854">
    <property type="entry name" value="Cu_amine_oxidase-like_N"/>
</dbReference>